<feature type="transmembrane region" description="Helical" evidence="14">
    <location>
        <begin position="6"/>
        <end position="31"/>
    </location>
</feature>
<dbReference type="Proteomes" id="UP000811545">
    <property type="component" value="Unassembled WGS sequence"/>
</dbReference>
<sequence>MWEAVLEWIAVNLLGQVSILIGLIALVGLILQGKKFEEVVLGTVKAIAGVLIMIIGIEAFIGGLIAFQTVVSSAFGIVSPTPTRTLADFTAAYAGMSVMALALGFFIHLLLTSILKIRLVYLTGHLMYWIALIVTAALVELYPDIASGTLILVTAIICALYWTFQPLYIHKILKIVTKTDTFGFGHTSSFAGFLAAKLGPYVGKPEHGSETVKIPDRISFLKDITVSTAVVVGIIMVISALFADQAVVANQAGDLNSIVWALLQGLRFAAGITVLLYGVRMFLAEIVPAFKGISTRIIPGARPALDCPVIFPYAPTAVIIGFLSATVIFLICMVIFGAIGWAAIVPPMIMLFFPGGAAGVFGNAFGGWKGAVLGGVINGLFLAFGQALTWPLLANTAPELATLADPDWYILIWVILGVGRIIKAITGG</sequence>
<dbReference type="AlphaFoldDB" id="A0A9E2BGW8"/>
<evidence type="ECO:0000256" key="4">
    <source>
        <dbReference type="ARBA" id="ARBA00022475"/>
    </source>
</evidence>
<dbReference type="NCBIfam" id="NF006920">
    <property type="entry name" value="PRK09410.1-2"/>
    <property type="match status" value="1"/>
</dbReference>
<reference evidence="15 16" key="1">
    <citation type="journal article" date="2021" name="bioRxiv">
        <title>Unique metabolic strategies in Hadean analogues reveal hints for primordial physiology.</title>
        <authorList>
            <person name="Nobu M.K."/>
            <person name="Nakai R."/>
            <person name="Tamazawa S."/>
            <person name="Mori H."/>
            <person name="Toyoda A."/>
            <person name="Ijiri A."/>
            <person name="Suzuki S."/>
            <person name="Kurokawa K."/>
            <person name="Kamagata Y."/>
            <person name="Tamaki H."/>
        </authorList>
    </citation>
    <scope>NUCLEOTIDE SEQUENCE [LARGE SCALE GENOMIC DNA]</scope>
    <source>
        <strain evidence="15">BS525</strain>
    </source>
</reference>
<dbReference type="PANTHER" id="PTHR33843">
    <property type="entry name" value="ASCORBATE-SPECIFIC PTS SYSTEM EIIC COMPONENT"/>
    <property type="match status" value="1"/>
</dbReference>
<accession>A0A9E2BGW8</accession>
<feature type="transmembrane region" description="Helical" evidence="14">
    <location>
        <begin position="119"/>
        <end position="139"/>
    </location>
</feature>
<feature type="transmembrane region" description="Helical" evidence="14">
    <location>
        <begin position="318"/>
        <end position="342"/>
    </location>
</feature>
<keyword evidence="7 14" id="KW-0812">Transmembrane</keyword>
<evidence type="ECO:0000256" key="2">
    <source>
        <dbReference type="ARBA" id="ARBA00011738"/>
    </source>
</evidence>
<feature type="transmembrane region" description="Helical" evidence="14">
    <location>
        <begin position="348"/>
        <end position="365"/>
    </location>
</feature>
<evidence type="ECO:0000256" key="7">
    <source>
        <dbReference type="ARBA" id="ARBA00022692"/>
    </source>
</evidence>
<comment type="caution">
    <text evidence="15">The sequence shown here is derived from an EMBL/GenBank/DDBJ whole genome shotgun (WGS) entry which is preliminary data.</text>
</comment>
<organism evidence="15 16">
    <name type="scientific">Psychracetigena formicireducens</name>
    <dbReference type="NCBI Taxonomy" id="2986056"/>
    <lineage>
        <taxon>Bacteria</taxon>
        <taxon>Bacillati</taxon>
        <taxon>Candidatus Lithacetigenota</taxon>
        <taxon>Candidatus Psychracetigena</taxon>
    </lineage>
</organism>
<feature type="transmembrane region" description="Helical" evidence="14">
    <location>
        <begin position="224"/>
        <end position="243"/>
    </location>
</feature>
<evidence type="ECO:0000256" key="1">
    <source>
        <dbReference type="ARBA" id="ARBA00004651"/>
    </source>
</evidence>
<keyword evidence="5" id="KW-0762">Sugar transport</keyword>
<evidence type="ECO:0000256" key="6">
    <source>
        <dbReference type="ARBA" id="ARBA00022683"/>
    </source>
</evidence>
<dbReference type="PANTHER" id="PTHR33843:SF4">
    <property type="entry name" value="ASCORBATE-SPECIFIC PTS SYSTEM EIIC COMPONENT"/>
    <property type="match status" value="1"/>
</dbReference>
<dbReference type="InterPro" id="IPR004703">
    <property type="entry name" value="PTS_sugar-sp_permease"/>
</dbReference>
<evidence type="ECO:0000256" key="3">
    <source>
        <dbReference type="ARBA" id="ARBA00022448"/>
    </source>
</evidence>
<keyword evidence="8 14" id="KW-1133">Transmembrane helix</keyword>
<keyword evidence="4" id="KW-1003">Cell membrane</keyword>
<keyword evidence="9 14" id="KW-0472">Membrane</keyword>
<evidence type="ECO:0000313" key="15">
    <source>
        <dbReference type="EMBL" id="MBT9145343.1"/>
    </source>
</evidence>
<evidence type="ECO:0000256" key="9">
    <source>
        <dbReference type="ARBA" id="ARBA00023136"/>
    </source>
</evidence>
<dbReference type="Pfam" id="PF03611">
    <property type="entry name" value="EIIC-GAT"/>
    <property type="match status" value="1"/>
</dbReference>
<comment type="similarity">
    <text evidence="11">Belongs to the UlaA family.</text>
</comment>
<name>A0A9E2BGW8_PSYF1</name>
<dbReference type="GO" id="GO:0009401">
    <property type="term" value="P:phosphoenolpyruvate-dependent sugar phosphotransferase system"/>
    <property type="evidence" value="ECO:0007669"/>
    <property type="project" value="UniProtKB-KW"/>
</dbReference>
<keyword evidence="3" id="KW-0813">Transport</keyword>
<comment type="function">
    <text evidence="10">The phosphoenolpyruvate-dependent sugar phosphotransferase system (sugar PTS), a major carbohydrate active transport system, catalyzes the phosphorylation of incoming sugar substrates concomitantly with their translocation across the cell membrane. The enzyme II UlaABC PTS system is involved in ascorbate transport.</text>
</comment>
<protein>
    <recommendedName>
        <fullName evidence="12">Ascorbate-specific PTS system EIIC component</fullName>
    </recommendedName>
    <alternativeName>
        <fullName evidence="13">Ascorbate-specific permease IIC component UlaA</fullName>
    </alternativeName>
</protein>
<feature type="transmembrane region" description="Helical" evidence="14">
    <location>
        <begin position="91"/>
        <end position="112"/>
    </location>
</feature>
<evidence type="ECO:0000313" key="16">
    <source>
        <dbReference type="Proteomes" id="UP000811545"/>
    </source>
</evidence>
<feature type="transmembrane region" description="Helical" evidence="14">
    <location>
        <begin position="258"/>
        <end position="279"/>
    </location>
</feature>
<evidence type="ECO:0000256" key="12">
    <source>
        <dbReference type="ARBA" id="ARBA00039702"/>
    </source>
</evidence>
<evidence type="ECO:0000256" key="8">
    <source>
        <dbReference type="ARBA" id="ARBA00022989"/>
    </source>
</evidence>
<evidence type="ECO:0000256" key="13">
    <source>
        <dbReference type="ARBA" id="ARBA00042859"/>
    </source>
</evidence>
<evidence type="ECO:0000256" key="10">
    <source>
        <dbReference type="ARBA" id="ARBA00037387"/>
    </source>
</evidence>
<keyword evidence="6" id="KW-0598">Phosphotransferase system</keyword>
<comment type="subcellular location">
    <subcellularLocation>
        <location evidence="1">Cell membrane</location>
        <topology evidence="1">Multi-pass membrane protein</topology>
    </subcellularLocation>
</comment>
<dbReference type="EMBL" id="QLTW01000078">
    <property type="protein sequence ID" value="MBT9145343.1"/>
    <property type="molecule type" value="Genomic_DNA"/>
</dbReference>
<feature type="transmembrane region" description="Helical" evidence="14">
    <location>
        <begin position="43"/>
        <end position="71"/>
    </location>
</feature>
<feature type="transmembrane region" description="Helical" evidence="14">
    <location>
        <begin position="372"/>
        <end position="393"/>
    </location>
</feature>
<evidence type="ECO:0000256" key="14">
    <source>
        <dbReference type="SAM" id="Phobius"/>
    </source>
</evidence>
<feature type="transmembrane region" description="Helical" evidence="14">
    <location>
        <begin position="408"/>
        <end position="426"/>
    </location>
</feature>
<proteinExistence type="inferred from homology"/>
<dbReference type="GO" id="GO:0005886">
    <property type="term" value="C:plasma membrane"/>
    <property type="evidence" value="ECO:0007669"/>
    <property type="project" value="UniProtKB-SubCell"/>
</dbReference>
<evidence type="ECO:0000256" key="5">
    <source>
        <dbReference type="ARBA" id="ARBA00022597"/>
    </source>
</evidence>
<dbReference type="InterPro" id="IPR051562">
    <property type="entry name" value="Ascorbate-PTS_EIIC"/>
</dbReference>
<feature type="transmembrane region" description="Helical" evidence="14">
    <location>
        <begin position="145"/>
        <end position="164"/>
    </location>
</feature>
<evidence type="ECO:0000256" key="11">
    <source>
        <dbReference type="ARBA" id="ARBA00038218"/>
    </source>
</evidence>
<comment type="subunit">
    <text evidence="2">Homodimer.</text>
</comment>
<gene>
    <name evidence="15" type="primary">ulaA</name>
    <name evidence="15" type="ORF">DDT42_01214</name>
</gene>